<dbReference type="PANTHER" id="PTHR22950">
    <property type="entry name" value="AMINO ACID TRANSPORTER"/>
    <property type="match status" value="1"/>
</dbReference>
<feature type="transmembrane region" description="Helical" evidence="6">
    <location>
        <begin position="231"/>
        <end position="250"/>
    </location>
</feature>
<dbReference type="GO" id="GO:0005774">
    <property type="term" value="C:vacuolar membrane"/>
    <property type="evidence" value="ECO:0007669"/>
    <property type="project" value="TreeGrafter"/>
</dbReference>
<feature type="transmembrane region" description="Helical" evidence="6">
    <location>
        <begin position="270"/>
        <end position="289"/>
    </location>
</feature>
<evidence type="ECO:0000313" key="9">
    <source>
        <dbReference type="Proteomes" id="UP000648187"/>
    </source>
</evidence>
<feature type="transmembrane region" description="Helical" evidence="6">
    <location>
        <begin position="206"/>
        <end position="224"/>
    </location>
</feature>
<feature type="transmembrane region" description="Helical" evidence="6">
    <location>
        <begin position="69"/>
        <end position="91"/>
    </location>
</feature>
<comment type="subcellular location">
    <subcellularLocation>
        <location evidence="1">Membrane</location>
        <topology evidence="1">Multi-pass membrane protein</topology>
    </subcellularLocation>
</comment>
<evidence type="ECO:0000256" key="1">
    <source>
        <dbReference type="ARBA" id="ARBA00004141"/>
    </source>
</evidence>
<keyword evidence="4 6" id="KW-0472">Membrane</keyword>
<feature type="transmembrane region" description="Helical" evidence="6">
    <location>
        <begin position="409"/>
        <end position="433"/>
    </location>
</feature>
<gene>
    <name evidence="8" type="ORF">HW555_012931</name>
</gene>
<feature type="transmembrane region" description="Helical" evidence="6">
    <location>
        <begin position="161"/>
        <end position="186"/>
    </location>
</feature>
<dbReference type="Proteomes" id="UP000648187">
    <property type="component" value="Unassembled WGS sequence"/>
</dbReference>
<sequence length="665" mass="75262">MLNQTMKEEEKKTDPDLESATGTDPVTVIPGDFGSQGRPARFKAKNNPIDAKDYDFSSKRTTLTPPNNFIDSMIHMLMYGLGGGLVVLHAAYMECGIFLAIGINLFLAVLVGYCVCMLIWSAQKLYGRLQMPVLSYPDIIEATILLSPWNKFRKIARGVRYILEGTLMMHLYGSCCVFIIMMARALKELVTGDHNISDAGYPPLKAYIISLVVPCVMISMLIDLKVLAPFALISNIYAFAVILVLIWYTFHSQVGSPLERPPYKSVMGGFQFASLCVFVLEPVSYSLAVENNMKDPKKFHYVILAMPVYTACMITVGFFGYWYYGENCVSPITIHYPYSAFGVLMKIFLCIILYVVYAMCFHVAFDVEWFYLKRNHLISNRWIWERLYRAFHVVVLIIISFLLPNVTRIMGVLGGLFTAPAVIVYPAVIELILDWEYPGLGRCKWRFWKCMAIVIIGLVTVFGGTYSNIVGMVHEVKVENKPNYTHGDKDDNWKYKVLRINTDFNPSLNLYDTNDFDDNPYDTKSKHINNAIPNINANSVLPYNRSYPEPEQMTESLKNVNTNNSNVYVILRSGDETNDIVIFDSNNNSTAVLSIEKSVHITPAIEKNSRTTSLDESTIPLITNNNFVTIKPDIKREFVAEDSSIDKDLSNVTITYAFVVKTDIN</sequence>
<dbReference type="PANTHER" id="PTHR22950:SF340">
    <property type="entry name" value="AMINO ACID TRANSPORTER TRANSMEMBRANE DOMAIN-CONTAINING PROTEIN-RELATED"/>
    <property type="match status" value="1"/>
</dbReference>
<feature type="transmembrane region" description="Helical" evidence="6">
    <location>
        <begin position="386"/>
        <end position="403"/>
    </location>
</feature>
<feature type="region of interest" description="Disordered" evidence="5">
    <location>
        <begin position="1"/>
        <end position="39"/>
    </location>
</feature>
<organism evidence="8 9">
    <name type="scientific">Spodoptera exigua</name>
    <name type="common">Beet armyworm</name>
    <name type="synonym">Noctua fulgens</name>
    <dbReference type="NCBI Taxonomy" id="7107"/>
    <lineage>
        <taxon>Eukaryota</taxon>
        <taxon>Metazoa</taxon>
        <taxon>Ecdysozoa</taxon>
        <taxon>Arthropoda</taxon>
        <taxon>Hexapoda</taxon>
        <taxon>Insecta</taxon>
        <taxon>Pterygota</taxon>
        <taxon>Neoptera</taxon>
        <taxon>Endopterygota</taxon>
        <taxon>Lepidoptera</taxon>
        <taxon>Glossata</taxon>
        <taxon>Ditrysia</taxon>
        <taxon>Noctuoidea</taxon>
        <taxon>Noctuidae</taxon>
        <taxon>Amphipyrinae</taxon>
        <taxon>Spodoptera</taxon>
    </lineage>
</organism>
<feature type="transmembrane region" description="Helical" evidence="6">
    <location>
        <begin position="344"/>
        <end position="365"/>
    </location>
</feature>
<evidence type="ECO:0000259" key="7">
    <source>
        <dbReference type="Pfam" id="PF01490"/>
    </source>
</evidence>
<comment type="caution">
    <text evidence="8">The sequence shown here is derived from an EMBL/GenBank/DDBJ whole genome shotgun (WGS) entry which is preliminary data.</text>
</comment>
<dbReference type="AlphaFoldDB" id="A0A835KYL0"/>
<dbReference type="Pfam" id="PF01490">
    <property type="entry name" value="Aa_trans"/>
    <property type="match status" value="1"/>
</dbReference>
<feature type="compositionally biased region" description="Basic and acidic residues" evidence="5">
    <location>
        <begin position="1"/>
        <end position="15"/>
    </location>
</feature>
<feature type="domain" description="Amino acid transporter transmembrane" evidence="7">
    <location>
        <begin position="70"/>
        <end position="468"/>
    </location>
</feature>
<evidence type="ECO:0000313" key="8">
    <source>
        <dbReference type="EMBL" id="KAF9406823.1"/>
    </source>
</evidence>
<proteinExistence type="predicted"/>
<evidence type="ECO:0000256" key="2">
    <source>
        <dbReference type="ARBA" id="ARBA00022692"/>
    </source>
</evidence>
<reference evidence="8" key="1">
    <citation type="submission" date="2020-08" db="EMBL/GenBank/DDBJ databases">
        <title>Spodoptera exigua strain:BAW_Kor-Di-RS1 Genome sequencing and assembly.</title>
        <authorList>
            <person name="Kim J."/>
            <person name="Nam H.Y."/>
            <person name="Kwon M."/>
            <person name="Choi J.H."/>
            <person name="Cho S.R."/>
            <person name="Kim G.-H."/>
        </authorList>
    </citation>
    <scope>NUCLEOTIDE SEQUENCE</scope>
    <source>
        <strain evidence="8">BAW_Kor-Di-RS1</strain>
        <tissue evidence="8">Whole-body</tissue>
    </source>
</reference>
<keyword evidence="9" id="KW-1185">Reference proteome</keyword>
<evidence type="ECO:0000256" key="4">
    <source>
        <dbReference type="ARBA" id="ARBA00023136"/>
    </source>
</evidence>
<feature type="transmembrane region" description="Helical" evidence="6">
    <location>
        <begin position="97"/>
        <end position="120"/>
    </location>
</feature>
<dbReference type="GO" id="GO:0015179">
    <property type="term" value="F:L-amino acid transmembrane transporter activity"/>
    <property type="evidence" value="ECO:0007669"/>
    <property type="project" value="TreeGrafter"/>
</dbReference>
<keyword evidence="2 6" id="KW-0812">Transmembrane</keyword>
<evidence type="ECO:0000256" key="3">
    <source>
        <dbReference type="ARBA" id="ARBA00022989"/>
    </source>
</evidence>
<keyword evidence="3 6" id="KW-1133">Transmembrane helix</keyword>
<evidence type="ECO:0000256" key="5">
    <source>
        <dbReference type="SAM" id="MobiDB-lite"/>
    </source>
</evidence>
<name>A0A835KYL0_SPOEX</name>
<dbReference type="InterPro" id="IPR013057">
    <property type="entry name" value="AA_transpt_TM"/>
</dbReference>
<protein>
    <recommendedName>
        <fullName evidence="7">Amino acid transporter transmembrane domain-containing protein</fullName>
    </recommendedName>
</protein>
<accession>A0A835KYL0</accession>
<feature type="transmembrane region" description="Helical" evidence="6">
    <location>
        <begin position="301"/>
        <end position="324"/>
    </location>
</feature>
<evidence type="ECO:0000256" key="6">
    <source>
        <dbReference type="SAM" id="Phobius"/>
    </source>
</evidence>
<dbReference type="EMBL" id="JACKWZ010000545">
    <property type="protein sequence ID" value="KAF9406823.1"/>
    <property type="molecule type" value="Genomic_DNA"/>
</dbReference>
<feature type="transmembrane region" description="Helical" evidence="6">
    <location>
        <begin position="445"/>
        <end position="466"/>
    </location>
</feature>